<reference key="2">
    <citation type="submission" date="2011-05" db="EMBL/GenBank/DDBJ databases">
        <title>Complete genome sequence of the aerobic marine methanotroph Methylomonas methanica MC09.</title>
        <authorList>
            <person name="Boden R."/>
            <person name="Cunliffe M."/>
            <person name="Scanlan J."/>
            <person name="Moussard H."/>
            <person name="Kits K.D."/>
            <person name="Klotz M."/>
            <person name="Jetten M."/>
            <person name="Vuilleumier S."/>
            <person name="Han J."/>
            <person name="Peters L."/>
            <person name="Mikhailova N."/>
            <person name="Teshima H."/>
            <person name="Tapia R."/>
            <person name="Kyrpides N."/>
            <person name="Ivanova N."/>
            <person name="Pagani I."/>
            <person name="Cheng J.-F."/>
            <person name="Goodwin L."/>
            <person name="Han C."/>
            <person name="Hauser L."/>
            <person name="Land M."/>
            <person name="Lapidus A."/>
            <person name="Lucas S."/>
            <person name="Pitluck S."/>
            <person name="Woyke T."/>
            <person name="Stein L.Y."/>
            <person name="Murrell C."/>
        </authorList>
    </citation>
    <scope>NUCLEOTIDE SEQUENCE</scope>
    <source>
        <strain>MC09</strain>
    </source>
</reference>
<dbReference type="Proteomes" id="UP000008888">
    <property type="component" value="Chromosome"/>
</dbReference>
<evidence type="ECO:0000313" key="1">
    <source>
        <dbReference type="EMBL" id="AEF99313.1"/>
    </source>
</evidence>
<dbReference type="AlphaFoldDB" id="G0A6L2"/>
<name>G0A6L2_METMM</name>
<sequence>MAFLNHDKAVKCQCEPGSNFTRSFINLCKGRLNGVFMREWAYAKSMVFFTERCIPLAASKRGLFLEMTDCVECFCGSKAKPN</sequence>
<dbReference type="KEGG" id="mmt:Metme_0875"/>
<accession>G0A6L2</accession>
<gene>
    <name evidence="1" type="ordered locus">Metme_0875</name>
</gene>
<reference evidence="2" key="3">
    <citation type="submission" date="2011-05" db="EMBL/GenBank/DDBJ databases">
        <title>Complete sequence of Methylomonas methanica MC09.</title>
        <authorList>
            <consortium name="US DOE Joint Genome Institute"/>
            <person name="Lucas S."/>
            <person name="Han J."/>
            <person name="Lapidus A."/>
            <person name="Cheng J.-F."/>
            <person name="Goodwin L."/>
            <person name="Pitluck S."/>
            <person name="Peters L."/>
            <person name="Mikhailova N."/>
            <person name="Teshima H."/>
            <person name="Han C."/>
            <person name="Tapia R."/>
            <person name="Land M."/>
            <person name="Hauser L."/>
            <person name="Kyrpides N."/>
            <person name="Ivanova N."/>
            <person name="Pagani I."/>
            <person name="Stein L."/>
            <person name="Woyke T."/>
        </authorList>
    </citation>
    <scope>NUCLEOTIDE SEQUENCE [LARGE SCALE GENOMIC DNA]</scope>
    <source>
        <strain evidence="2">MC09</strain>
    </source>
</reference>
<keyword evidence="2" id="KW-1185">Reference proteome</keyword>
<dbReference type="EMBL" id="CP002738">
    <property type="protein sequence ID" value="AEF99313.1"/>
    <property type="molecule type" value="Genomic_DNA"/>
</dbReference>
<reference evidence="1 2" key="1">
    <citation type="journal article" date="2011" name="J. Bacteriol.">
        <title>Complete Genome Sequence of the Aerobic Marine Methanotroph Methylomonas methanica MC09.</title>
        <authorList>
            <person name="Boden R."/>
            <person name="Cunliffe M."/>
            <person name="Scanlan J."/>
            <person name="Moussard H."/>
            <person name="Kits K.D."/>
            <person name="Klotz M.G."/>
            <person name="Jetten M.S."/>
            <person name="Vuilleumier S."/>
            <person name="Han J."/>
            <person name="Peters L."/>
            <person name="Mikhailova N."/>
            <person name="Teshima H."/>
            <person name="Tapia R."/>
            <person name="Kyrpides N."/>
            <person name="Ivanova N."/>
            <person name="Pagani I."/>
            <person name="Cheng J.F."/>
            <person name="Goodwin L."/>
            <person name="Han C."/>
            <person name="Hauser L."/>
            <person name="Land M.L."/>
            <person name="Lapidus A."/>
            <person name="Lucas S."/>
            <person name="Pitluck S."/>
            <person name="Woyke T."/>
            <person name="Stein L."/>
            <person name="Murrell J.C."/>
        </authorList>
    </citation>
    <scope>NUCLEOTIDE SEQUENCE [LARGE SCALE GENOMIC DNA]</scope>
    <source>
        <strain evidence="1 2">MC09</strain>
    </source>
</reference>
<evidence type="ECO:0000313" key="2">
    <source>
        <dbReference type="Proteomes" id="UP000008888"/>
    </source>
</evidence>
<protein>
    <submittedName>
        <fullName evidence="1">Uncharacterized protein</fullName>
    </submittedName>
</protein>
<dbReference type="HOGENOM" id="CLU_2554365_0_0_6"/>
<organism evidence="1 2">
    <name type="scientific">Methylomonas methanica (strain DSM 25384 / MC09)</name>
    <dbReference type="NCBI Taxonomy" id="857087"/>
    <lineage>
        <taxon>Bacteria</taxon>
        <taxon>Pseudomonadati</taxon>
        <taxon>Pseudomonadota</taxon>
        <taxon>Gammaproteobacteria</taxon>
        <taxon>Methylococcales</taxon>
        <taxon>Methylococcaceae</taxon>
        <taxon>Methylomonas</taxon>
    </lineage>
</organism>
<proteinExistence type="predicted"/>